<dbReference type="EMBL" id="ACIJ02000011">
    <property type="protein sequence ID" value="EEX72609.1"/>
    <property type="molecule type" value="Genomic_DNA"/>
</dbReference>
<gene>
    <name evidence="1" type="ORF">GCWU000325_00443</name>
</gene>
<dbReference type="AlphaFoldDB" id="C9LE19"/>
<evidence type="ECO:0000313" key="2">
    <source>
        <dbReference type="Proteomes" id="UP000003460"/>
    </source>
</evidence>
<organism evidence="1 2">
    <name type="scientific">Alloprevotella tannerae ATCC 51259</name>
    <dbReference type="NCBI Taxonomy" id="626522"/>
    <lineage>
        <taxon>Bacteria</taxon>
        <taxon>Pseudomonadati</taxon>
        <taxon>Bacteroidota</taxon>
        <taxon>Bacteroidia</taxon>
        <taxon>Bacteroidales</taxon>
        <taxon>Prevotellaceae</taxon>
        <taxon>Alloprevotella</taxon>
    </lineage>
</organism>
<protein>
    <submittedName>
        <fullName evidence="1">Uncharacterized protein</fullName>
    </submittedName>
</protein>
<dbReference type="HOGENOM" id="CLU_3294547_0_0_10"/>
<accession>C9LE19</accession>
<proteinExistence type="predicted"/>
<evidence type="ECO:0000313" key="1">
    <source>
        <dbReference type="EMBL" id="EEX72609.1"/>
    </source>
</evidence>
<keyword evidence="2" id="KW-1185">Reference proteome</keyword>
<reference evidence="1" key="1">
    <citation type="submission" date="2009-09" db="EMBL/GenBank/DDBJ databases">
        <authorList>
            <person name="Weinstock G."/>
            <person name="Sodergren E."/>
            <person name="Clifton S."/>
            <person name="Fulton L."/>
            <person name="Fulton B."/>
            <person name="Courtney L."/>
            <person name="Fronick C."/>
            <person name="Harrison M."/>
            <person name="Strong C."/>
            <person name="Farmer C."/>
            <person name="Delahaunty K."/>
            <person name="Markovic C."/>
            <person name="Hall O."/>
            <person name="Minx P."/>
            <person name="Tomlinson C."/>
            <person name="Mitreva M."/>
            <person name="Nelson J."/>
            <person name="Hou S."/>
            <person name="Wollam A."/>
            <person name="Pepin K.H."/>
            <person name="Johnson M."/>
            <person name="Bhonagiri V."/>
            <person name="Nash W.E."/>
            <person name="Warren W."/>
            <person name="Chinwalla A."/>
            <person name="Mardis E.R."/>
            <person name="Wilson R.K."/>
        </authorList>
    </citation>
    <scope>NUCLEOTIDE SEQUENCE [LARGE SCALE GENOMIC DNA]</scope>
    <source>
        <strain evidence="1">ATCC 51259</strain>
    </source>
</reference>
<dbReference type="Proteomes" id="UP000003460">
    <property type="component" value="Unassembled WGS sequence"/>
</dbReference>
<name>C9LE19_9BACT</name>
<sequence length="40" mass="4747">MEDVQGEKQGENKKCSLRGLHFIIRIEYTENKKQPQWTAL</sequence>
<comment type="caution">
    <text evidence="1">The sequence shown here is derived from an EMBL/GenBank/DDBJ whole genome shotgun (WGS) entry which is preliminary data.</text>
</comment>